<dbReference type="SUPFAM" id="SSF53335">
    <property type="entry name" value="S-adenosyl-L-methionine-dependent methyltransferases"/>
    <property type="match status" value="1"/>
</dbReference>
<evidence type="ECO:0000259" key="1">
    <source>
        <dbReference type="Pfam" id="PF13649"/>
    </source>
</evidence>
<name>A0ABT9MU32_9ACTN</name>
<feature type="domain" description="Methyltransferase" evidence="1">
    <location>
        <begin position="29"/>
        <end position="125"/>
    </location>
</feature>
<protein>
    <submittedName>
        <fullName evidence="2">SAM-dependent methyltransferase</fullName>
    </submittedName>
</protein>
<dbReference type="Proteomes" id="UP001240984">
    <property type="component" value="Unassembled WGS sequence"/>
</dbReference>
<reference evidence="2 3" key="1">
    <citation type="submission" date="2023-07" db="EMBL/GenBank/DDBJ databases">
        <title>Sequencing the genomes of 1000 actinobacteria strains.</title>
        <authorList>
            <person name="Klenk H.-P."/>
        </authorList>
    </citation>
    <scope>NUCLEOTIDE SEQUENCE [LARGE SCALE GENOMIC DNA]</scope>
    <source>
        <strain evidence="2 3">DSM 44710</strain>
    </source>
</reference>
<dbReference type="InterPro" id="IPR041698">
    <property type="entry name" value="Methyltransf_25"/>
</dbReference>
<keyword evidence="2" id="KW-0489">Methyltransferase</keyword>
<dbReference type="PANTHER" id="PTHR43591">
    <property type="entry name" value="METHYLTRANSFERASE"/>
    <property type="match status" value="1"/>
</dbReference>
<comment type="caution">
    <text evidence="2">The sequence shown here is derived from an EMBL/GenBank/DDBJ whole genome shotgun (WGS) entry which is preliminary data.</text>
</comment>
<proteinExistence type="predicted"/>
<organism evidence="2 3">
    <name type="scientific">Catenuloplanes nepalensis</name>
    <dbReference type="NCBI Taxonomy" id="587533"/>
    <lineage>
        <taxon>Bacteria</taxon>
        <taxon>Bacillati</taxon>
        <taxon>Actinomycetota</taxon>
        <taxon>Actinomycetes</taxon>
        <taxon>Micromonosporales</taxon>
        <taxon>Micromonosporaceae</taxon>
        <taxon>Catenuloplanes</taxon>
    </lineage>
</organism>
<accession>A0ABT9MU32</accession>
<dbReference type="Gene3D" id="3.40.50.150">
    <property type="entry name" value="Vaccinia Virus protein VP39"/>
    <property type="match status" value="1"/>
</dbReference>
<keyword evidence="3" id="KW-1185">Reference proteome</keyword>
<dbReference type="CDD" id="cd02440">
    <property type="entry name" value="AdoMet_MTases"/>
    <property type="match status" value="1"/>
</dbReference>
<gene>
    <name evidence="2" type="ORF">J2S43_003460</name>
</gene>
<evidence type="ECO:0000313" key="2">
    <source>
        <dbReference type="EMBL" id="MDP9794948.1"/>
    </source>
</evidence>
<dbReference type="RefSeq" id="WP_306830353.1">
    <property type="nucleotide sequence ID" value="NZ_JAUSRA010000001.1"/>
</dbReference>
<dbReference type="EMBL" id="JAUSRA010000001">
    <property type="protein sequence ID" value="MDP9794948.1"/>
    <property type="molecule type" value="Genomic_DNA"/>
</dbReference>
<dbReference type="GO" id="GO:0032259">
    <property type="term" value="P:methylation"/>
    <property type="evidence" value="ECO:0007669"/>
    <property type="project" value="UniProtKB-KW"/>
</dbReference>
<keyword evidence="2" id="KW-0808">Transferase</keyword>
<dbReference type="InterPro" id="IPR029063">
    <property type="entry name" value="SAM-dependent_MTases_sf"/>
</dbReference>
<dbReference type="GO" id="GO:0008168">
    <property type="term" value="F:methyltransferase activity"/>
    <property type="evidence" value="ECO:0007669"/>
    <property type="project" value="UniProtKB-KW"/>
</dbReference>
<sequence>MQNNIMRLLSGLTTPLLAPLDGLPPGAHVVQLACGTGSLSIALAGRRPDLRITAIDINPAVLAAARSDAARARVSVDFREMSMAALDLADGSADAVVSRMGLFLPGTAPFGAAAREAARVLRPGGVLSAAAWTGADDSPYTRFGPAVLRRIRVATPDFDPPFAEAGRAGALEGHLVDAGLRDVESRWFHWETDYPDFESWWSFNAGFGPLGALFGALTAEQTGAARQAMAEALSPYRTSAGGYRLPATARHLTARAGETSQDID</sequence>
<evidence type="ECO:0000313" key="3">
    <source>
        <dbReference type="Proteomes" id="UP001240984"/>
    </source>
</evidence>
<dbReference type="Pfam" id="PF13649">
    <property type="entry name" value="Methyltransf_25"/>
    <property type="match status" value="1"/>
</dbReference>